<gene>
    <name evidence="8" type="ORF">NXF25_005472</name>
</gene>
<keyword evidence="9" id="KW-1185">Reference proteome</keyword>
<evidence type="ECO:0000256" key="4">
    <source>
        <dbReference type="RuleBase" id="RU000383"/>
    </source>
</evidence>
<dbReference type="InterPro" id="IPR006671">
    <property type="entry name" value="Cyclin_N"/>
</dbReference>
<proteinExistence type="inferred from homology"/>
<evidence type="ECO:0000259" key="7">
    <source>
        <dbReference type="SMART" id="SM01332"/>
    </source>
</evidence>
<dbReference type="SMART" id="SM00385">
    <property type="entry name" value="CYCLIN"/>
    <property type="match status" value="2"/>
</dbReference>
<dbReference type="InterPro" id="IPR036915">
    <property type="entry name" value="Cyclin-like_sf"/>
</dbReference>
<dbReference type="Gene3D" id="1.10.472.10">
    <property type="entry name" value="Cyclin-like"/>
    <property type="match status" value="2"/>
</dbReference>
<dbReference type="Proteomes" id="UP001474421">
    <property type="component" value="Unassembled WGS sequence"/>
</dbReference>
<feature type="domain" description="Cyclin-like" evidence="6">
    <location>
        <begin position="149"/>
        <end position="240"/>
    </location>
</feature>
<dbReference type="AlphaFoldDB" id="A0AAW1BYU3"/>
<comment type="caution">
    <text evidence="8">The sequence shown here is derived from an EMBL/GenBank/DDBJ whole genome shotgun (WGS) entry which is preliminary data.</text>
</comment>
<dbReference type="InterPro" id="IPR013763">
    <property type="entry name" value="Cyclin-like_dom"/>
</dbReference>
<evidence type="ECO:0000256" key="3">
    <source>
        <dbReference type="ARBA" id="ARBA00069543"/>
    </source>
</evidence>
<accession>A0AAW1BYU3</accession>
<reference evidence="8 9" key="1">
    <citation type="journal article" date="2024" name="Proc. Natl. Acad. Sci. U.S.A.">
        <title>The genetic regulatory architecture and epigenomic basis for age-related changes in rattlesnake venom.</title>
        <authorList>
            <person name="Hogan M.P."/>
            <person name="Holding M.L."/>
            <person name="Nystrom G.S."/>
            <person name="Colston T.J."/>
            <person name="Bartlett D.A."/>
            <person name="Mason A.J."/>
            <person name="Ellsworth S.A."/>
            <person name="Rautsaw R.M."/>
            <person name="Lawrence K.C."/>
            <person name="Strickland J.L."/>
            <person name="He B."/>
            <person name="Fraser P."/>
            <person name="Margres M.J."/>
            <person name="Gilbert D.M."/>
            <person name="Gibbs H.L."/>
            <person name="Parkinson C.L."/>
            <person name="Rokyta D.R."/>
        </authorList>
    </citation>
    <scope>NUCLEOTIDE SEQUENCE [LARGE SCALE GENOMIC DNA]</scope>
    <source>
        <strain evidence="8">DRR0105</strain>
    </source>
</reference>
<organism evidence="8 9">
    <name type="scientific">Crotalus adamanteus</name>
    <name type="common">Eastern diamondback rattlesnake</name>
    <dbReference type="NCBI Taxonomy" id="8729"/>
    <lineage>
        <taxon>Eukaryota</taxon>
        <taxon>Metazoa</taxon>
        <taxon>Chordata</taxon>
        <taxon>Craniata</taxon>
        <taxon>Vertebrata</taxon>
        <taxon>Euteleostomi</taxon>
        <taxon>Lepidosauria</taxon>
        <taxon>Squamata</taxon>
        <taxon>Bifurcata</taxon>
        <taxon>Unidentata</taxon>
        <taxon>Episquamata</taxon>
        <taxon>Toxicofera</taxon>
        <taxon>Serpentes</taxon>
        <taxon>Colubroidea</taxon>
        <taxon>Viperidae</taxon>
        <taxon>Crotalinae</taxon>
        <taxon>Crotalus</taxon>
    </lineage>
</organism>
<dbReference type="PANTHER" id="PTHR10177">
    <property type="entry name" value="CYCLINS"/>
    <property type="match status" value="1"/>
</dbReference>
<dbReference type="EMBL" id="JAOTOJ010000002">
    <property type="protein sequence ID" value="KAK9406698.1"/>
    <property type="molecule type" value="Genomic_DNA"/>
</dbReference>
<dbReference type="InterPro" id="IPR039361">
    <property type="entry name" value="Cyclin"/>
</dbReference>
<feature type="region of interest" description="Disordered" evidence="5">
    <location>
        <begin position="1"/>
        <end position="68"/>
    </location>
</feature>
<protein>
    <recommendedName>
        <fullName evidence="3">Cyclin-J-like protein</fullName>
    </recommendedName>
</protein>
<sequence>MPRRLHKAHKKTASREQTSPSGAQGASQSSARPKPSNKKGGGECRQRKRERTTTSRGPVEGRCARASSRKPDFSRKEVVGFRKGQRLSLCGRSAKVLAFPWMRSLRMEEPWWKGDLAADIHQTLRLKELKLPVYKAHSPQIERRCYFAHLLTVLSSHCQLCPTARHLAVYLLDLFMDRYDVTVKQLYVVSIACLLLASKFEEKEDKVPKLQLLNNFAYMCSLNLMLTKKDLLKMELLLLESFNWNLCLPTPAHYIDYYLFASVSESDLHKGWPITSVTKFRAIMEEYSHSFLEASLQDHVFLSFRPSLVAAACVGASRLYLEMSPLWTTQLQLLTCYSWEHLIPCIELMLGKVHSKDPREDTQKKDCMALLQQQQQQQIMESLTLQTPTQVLFHQPQYHPLPQPSAVLSQFCSPIQDLCSTYRDSLQAPRSSGLSSGNSRLSTYSALQENLQTVSIQGPITMQVAISTESRHCLSLVYGSSYFSRHHSYTAGCFDG</sequence>
<dbReference type="Pfam" id="PF02984">
    <property type="entry name" value="Cyclin_C"/>
    <property type="match status" value="1"/>
</dbReference>
<dbReference type="FunFam" id="1.10.472.10:FF:000041">
    <property type="entry name" value="Cyclin J like"/>
    <property type="match status" value="1"/>
</dbReference>
<dbReference type="SUPFAM" id="SSF47954">
    <property type="entry name" value="Cyclin-like"/>
    <property type="match status" value="2"/>
</dbReference>
<dbReference type="FunFam" id="1.10.472.10:FF:000047">
    <property type="entry name" value="Cyclin J like"/>
    <property type="match status" value="1"/>
</dbReference>
<evidence type="ECO:0000259" key="6">
    <source>
        <dbReference type="SMART" id="SM00385"/>
    </source>
</evidence>
<dbReference type="CDD" id="cd20529">
    <property type="entry name" value="CYCLIN_CCNJ-like_rpt2"/>
    <property type="match status" value="1"/>
</dbReference>
<feature type="compositionally biased region" description="Basic residues" evidence="5">
    <location>
        <begin position="1"/>
        <end position="12"/>
    </location>
</feature>
<name>A0AAW1BYU3_CROAD</name>
<dbReference type="InterPro" id="IPR004367">
    <property type="entry name" value="Cyclin_C-dom"/>
</dbReference>
<evidence type="ECO:0000256" key="1">
    <source>
        <dbReference type="ARBA" id="ARBA00023127"/>
    </source>
</evidence>
<keyword evidence="1 4" id="KW-0195">Cyclin</keyword>
<feature type="domain" description="Cyclin C-terminal" evidence="7">
    <location>
        <begin position="249"/>
        <end position="388"/>
    </location>
</feature>
<comment type="similarity">
    <text evidence="2">Belongs to the cyclin family. Cyclin J subfamily.</text>
</comment>
<evidence type="ECO:0000313" key="8">
    <source>
        <dbReference type="EMBL" id="KAK9406698.1"/>
    </source>
</evidence>
<dbReference type="CDD" id="cd20528">
    <property type="entry name" value="CYCLIN_CCNJ-like_rpt1"/>
    <property type="match status" value="1"/>
</dbReference>
<evidence type="ECO:0000256" key="2">
    <source>
        <dbReference type="ARBA" id="ARBA00061243"/>
    </source>
</evidence>
<feature type="compositionally biased region" description="Low complexity" evidence="5">
    <location>
        <begin position="21"/>
        <end position="31"/>
    </location>
</feature>
<evidence type="ECO:0000256" key="5">
    <source>
        <dbReference type="SAM" id="MobiDB-lite"/>
    </source>
</evidence>
<dbReference type="SMART" id="SM01332">
    <property type="entry name" value="Cyclin_C"/>
    <property type="match status" value="1"/>
</dbReference>
<evidence type="ECO:0000313" key="9">
    <source>
        <dbReference type="Proteomes" id="UP001474421"/>
    </source>
</evidence>
<feature type="domain" description="Cyclin-like" evidence="6">
    <location>
        <begin position="257"/>
        <end position="351"/>
    </location>
</feature>
<dbReference type="Pfam" id="PF00134">
    <property type="entry name" value="Cyclin_N"/>
    <property type="match status" value="1"/>
</dbReference>